<dbReference type="GeneID" id="80396903"/>
<dbReference type="RefSeq" id="YP_010768728.1">
    <property type="nucleotide sequence ID" value="NC_073775.1"/>
</dbReference>
<gene>
    <name evidence="1" type="primary">SRR6960509_2_3</name>
</gene>
<sequence length="142" mass="16450">MRSQVEQFHFVVHYSYRNLNGGIMNVETNLSVFDQKTLAIVQTIADRRMFGFVGKGNFFIVPVRTGSGEIPLYHIRIRLFEKRGRDGKWYQRSYASVQASLKTWLALSDETPFDDSERVTFDLTLDRTNAASVKPKNLIWPE</sequence>
<evidence type="ECO:0000313" key="1">
    <source>
        <dbReference type="EMBL" id="DAD52560.1"/>
    </source>
</evidence>
<evidence type="ECO:0000313" key="2">
    <source>
        <dbReference type="Proteomes" id="UP000680903"/>
    </source>
</evidence>
<dbReference type="EMBL" id="BK014140">
    <property type="protein sequence ID" value="DAD52560.1"/>
    <property type="molecule type" value="Genomic_RNA"/>
</dbReference>
<proteinExistence type="predicted"/>
<organism evidence="1 2">
    <name type="scientific">ssRNA phage SRR6960509_2</name>
    <dbReference type="NCBI Taxonomy" id="2786529"/>
    <lineage>
        <taxon>Viruses</taxon>
        <taxon>Riboviria</taxon>
        <taxon>Orthornavirae</taxon>
        <taxon>Lenarviricota</taxon>
        <taxon>Leviviricetes</taxon>
        <taxon>Norzivirales</taxon>
        <taxon>Atkinsviridae</taxon>
        <taxon>Diydovirus</taxon>
        <taxon>Diydovirus borborovicinum</taxon>
    </lineage>
</organism>
<dbReference type="Proteomes" id="UP000680903">
    <property type="component" value="Segment"/>
</dbReference>
<dbReference type="KEGG" id="vg:80396903"/>
<accession>A0A8S5L4E4</accession>
<protein>
    <submittedName>
        <fullName evidence="1">Uncharacterized protein</fullName>
    </submittedName>
</protein>
<name>A0A8S5L4E4_9VIRU</name>
<reference evidence="1" key="1">
    <citation type="submission" date="2020-09" db="EMBL/GenBank/DDBJ databases">
        <title>Leviviricetes taxonomy.</title>
        <authorList>
            <person name="Stockdale S.R."/>
            <person name="Callanan J."/>
            <person name="Adriaenssens E.M."/>
            <person name="Kuhn J.H."/>
            <person name="Rumnieks J."/>
            <person name="Shkoporov A."/>
            <person name="Draper L.A."/>
            <person name="Ross P."/>
            <person name="Hill C."/>
        </authorList>
    </citation>
    <scope>NUCLEOTIDE SEQUENCE</scope>
</reference>
<keyword evidence="2" id="KW-1185">Reference proteome</keyword>